<keyword evidence="1" id="KW-0812">Transmembrane</keyword>
<evidence type="ECO:0008006" key="4">
    <source>
        <dbReference type="Google" id="ProtNLM"/>
    </source>
</evidence>
<keyword evidence="1" id="KW-1133">Transmembrane helix</keyword>
<feature type="transmembrane region" description="Helical" evidence="1">
    <location>
        <begin position="51"/>
        <end position="70"/>
    </location>
</feature>
<accession>A0A411WKM0</accession>
<dbReference type="EMBL" id="CP034752">
    <property type="protein sequence ID" value="QBH96722.1"/>
    <property type="molecule type" value="Genomic_DNA"/>
</dbReference>
<proteinExistence type="predicted"/>
<feature type="transmembrane region" description="Helical" evidence="1">
    <location>
        <begin position="76"/>
        <end position="97"/>
    </location>
</feature>
<protein>
    <recommendedName>
        <fullName evidence="4">YcxB-like protein domain-containing protein</fullName>
    </recommendedName>
</protein>
<evidence type="ECO:0000313" key="2">
    <source>
        <dbReference type="EMBL" id="QBH96722.1"/>
    </source>
</evidence>
<reference evidence="2 3" key="1">
    <citation type="submission" date="2019-03" db="EMBL/GenBank/DDBJ databases">
        <title>Pragia sp. nov. isolated from the gut tract of Carduelis flavirostris.</title>
        <authorList>
            <person name="Ge Y."/>
        </authorList>
    </citation>
    <scope>NUCLEOTIDE SEQUENCE [LARGE SCALE GENOMIC DNA]</scope>
    <source>
        <strain evidence="2 3">CF-458</strain>
    </source>
</reference>
<dbReference type="AlphaFoldDB" id="A0A411WKM0"/>
<keyword evidence="1" id="KW-0472">Membrane</keyword>
<sequence>MSDNSDVFDGNIGTIKFRYTCPAMPYREHKEAARLFLALNSHKRRSIFQRIANVIFYFCLIVVAMMWDAIPERYDLWVKLTLAFIFGIYFEGIRYNFCLSQKVKKHLQTASSEHNEIIEIGEHGINQIRAQFVIALKWSFVKSVITHDQYIFIFTDEGYIGIPGEMAQADNESVIAFISSKVNQNYRLINTP</sequence>
<evidence type="ECO:0000256" key="1">
    <source>
        <dbReference type="SAM" id="Phobius"/>
    </source>
</evidence>
<organism evidence="2 3">
    <name type="scientific">Limnobaculum zhutongyuii</name>
    <dbReference type="NCBI Taxonomy" id="2498113"/>
    <lineage>
        <taxon>Bacteria</taxon>
        <taxon>Pseudomonadati</taxon>
        <taxon>Pseudomonadota</taxon>
        <taxon>Gammaproteobacteria</taxon>
        <taxon>Enterobacterales</taxon>
        <taxon>Budviciaceae</taxon>
        <taxon>Limnobaculum</taxon>
    </lineage>
</organism>
<dbReference type="OrthoDB" id="9893032at2"/>
<name>A0A411WKM0_9GAMM</name>
<dbReference type="Proteomes" id="UP000293154">
    <property type="component" value="Chromosome"/>
</dbReference>
<keyword evidence="3" id="KW-1185">Reference proteome</keyword>
<evidence type="ECO:0000313" key="3">
    <source>
        <dbReference type="Proteomes" id="UP000293154"/>
    </source>
</evidence>
<dbReference type="RefSeq" id="WP_130591659.1">
    <property type="nucleotide sequence ID" value="NZ_CP034752.1"/>
</dbReference>
<dbReference type="KEGG" id="prag:EKN56_10085"/>
<gene>
    <name evidence="2" type="ORF">EKN56_10085</name>
</gene>